<proteinExistence type="predicted"/>
<protein>
    <submittedName>
        <fullName evidence="1">Uncharacterized protein</fullName>
    </submittedName>
</protein>
<keyword evidence="2" id="KW-1185">Reference proteome</keyword>
<evidence type="ECO:0000313" key="1">
    <source>
        <dbReference type="EMBL" id="GHH73122.1"/>
    </source>
</evidence>
<gene>
    <name evidence="1" type="ORF">GCM10018781_36770</name>
</gene>
<evidence type="ECO:0000313" key="2">
    <source>
        <dbReference type="Proteomes" id="UP000617734"/>
    </source>
</evidence>
<reference evidence="1" key="2">
    <citation type="submission" date="2020-09" db="EMBL/GenBank/DDBJ databases">
        <authorList>
            <person name="Sun Q."/>
            <person name="Ohkuma M."/>
        </authorList>
    </citation>
    <scope>NUCLEOTIDE SEQUENCE</scope>
    <source>
        <strain evidence="1">JCM 4646</strain>
    </source>
</reference>
<name>A0A919KUQ6_9ACTN</name>
<accession>A0A919KUQ6</accession>
<dbReference type="Proteomes" id="UP000617734">
    <property type="component" value="Unassembled WGS sequence"/>
</dbReference>
<organism evidence="1 2">
    <name type="scientific">Kitasatospora indigofera</name>
    <dbReference type="NCBI Taxonomy" id="67307"/>
    <lineage>
        <taxon>Bacteria</taxon>
        <taxon>Bacillati</taxon>
        <taxon>Actinomycetota</taxon>
        <taxon>Actinomycetes</taxon>
        <taxon>Kitasatosporales</taxon>
        <taxon>Streptomycetaceae</taxon>
        <taxon>Kitasatospora</taxon>
    </lineage>
</organism>
<reference evidence="1" key="1">
    <citation type="journal article" date="2014" name="Int. J. Syst. Evol. Microbiol.">
        <title>Complete genome sequence of Corynebacterium casei LMG S-19264T (=DSM 44701T), isolated from a smear-ripened cheese.</title>
        <authorList>
            <consortium name="US DOE Joint Genome Institute (JGI-PGF)"/>
            <person name="Walter F."/>
            <person name="Albersmeier A."/>
            <person name="Kalinowski J."/>
            <person name="Ruckert C."/>
        </authorList>
    </citation>
    <scope>NUCLEOTIDE SEQUENCE</scope>
    <source>
        <strain evidence="1">JCM 4646</strain>
    </source>
</reference>
<comment type="caution">
    <text evidence="1">The sequence shown here is derived from an EMBL/GenBank/DDBJ whole genome shotgun (WGS) entry which is preliminary data.</text>
</comment>
<dbReference type="EMBL" id="BNBO01000019">
    <property type="protein sequence ID" value="GHH73122.1"/>
    <property type="molecule type" value="Genomic_DNA"/>
</dbReference>
<sequence length="104" mass="10374">MTVHPVSAVEPVFFTVTLAPKPPPHWLATAYVISQLPPAVGLVVAVGEPVAVGLVVAVGELVAVGLVEVVGVVVAVAEGEAVAVGLGGVLLVSPTMMPRPLVPT</sequence>
<dbReference type="AlphaFoldDB" id="A0A919KUQ6"/>